<evidence type="ECO:0000313" key="14">
    <source>
        <dbReference type="EMBL" id="CAD8728369.1"/>
    </source>
</evidence>
<accession>A0A7S0TA43</accession>
<feature type="active site" description="Proton donor/acceptor" evidence="11">
    <location>
        <position position="234"/>
    </location>
</feature>
<dbReference type="InterPro" id="IPR029068">
    <property type="entry name" value="Glyas_Bleomycin-R_OHBP_Dase"/>
</dbReference>
<comment type="cofactor">
    <cofactor evidence="12">
        <name>Zn(2+)</name>
        <dbReference type="ChEBI" id="CHEBI:29105"/>
    </cofactor>
    <text evidence="12">Binds 1 zinc ion per subunit. In the homodimer, two zinc ions are bound between subunits.</text>
</comment>
<dbReference type="Pfam" id="PF00903">
    <property type="entry name" value="Glyoxalase"/>
    <property type="match status" value="1"/>
</dbReference>
<evidence type="ECO:0000256" key="10">
    <source>
        <dbReference type="ARBA" id="ARBA00033298"/>
    </source>
</evidence>
<dbReference type="InterPro" id="IPR004360">
    <property type="entry name" value="Glyas_Fos-R_dOase_dom"/>
</dbReference>
<evidence type="ECO:0000259" key="13">
    <source>
        <dbReference type="PROSITE" id="PS51819"/>
    </source>
</evidence>
<sequence>MHYRMKFASSFAAAATTAIIGLSKNSLGFVSASKSVSRQFISNSQASLARMSSTMESTTPDVSRFMSGDRPDGTKDYIMQQTMFRVKNPVKSLEFYCDVLGFKLVMYREFPQWGFNVYFVAPVDSAAFPEGFEDDKEAQWNYCMNLPGCIELTYNYGSETEDGLVYNTGNADTTGVSDGGSVKGGFGHIGITVPDVYEACERFKKLGCEFKKTPNAGGMKGLAFVKDPDGYLVEVLPQGPMITKPLDCDGIAVDGGEGYKDNSK</sequence>
<dbReference type="PROSITE" id="PS51819">
    <property type="entry name" value="VOC"/>
    <property type="match status" value="1"/>
</dbReference>
<dbReference type="Gene3D" id="3.10.180.10">
    <property type="entry name" value="2,3-Dihydroxybiphenyl 1,2-Dioxygenase, domain 1"/>
    <property type="match status" value="1"/>
</dbReference>
<dbReference type="CDD" id="cd07233">
    <property type="entry name" value="GlxI_Zn"/>
    <property type="match status" value="1"/>
</dbReference>
<dbReference type="EMBL" id="HBFG01000286">
    <property type="protein sequence ID" value="CAD8728369.1"/>
    <property type="molecule type" value="Transcribed_RNA"/>
</dbReference>
<dbReference type="UniPathway" id="UPA00619">
    <property type="reaction ID" value="UER00675"/>
</dbReference>
<dbReference type="InterPro" id="IPR004361">
    <property type="entry name" value="Glyoxalase_1"/>
</dbReference>
<organism evidence="14">
    <name type="scientific">Pseudo-nitzschia delicatissima</name>
    <dbReference type="NCBI Taxonomy" id="44447"/>
    <lineage>
        <taxon>Eukaryota</taxon>
        <taxon>Sar</taxon>
        <taxon>Stramenopiles</taxon>
        <taxon>Ochrophyta</taxon>
        <taxon>Bacillariophyta</taxon>
        <taxon>Bacillariophyceae</taxon>
        <taxon>Bacillariophycidae</taxon>
        <taxon>Bacillariales</taxon>
        <taxon>Bacillariaceae</taxon>
        <taxon>Pseudo-nitzschia</taxon>
    </lineage>
</organism>
<feature type="domain" description="VOC" evidence="13">
    <location>
        <begin position="78"/>
        <end position="238"/>
    </location>
</feature>
<keyword evidence="6" id="KW-0456">Lyase</keyword>
<gene>
    <name evidence="14" type="ORF">PDEL0327_LOCUS205</name>
</gene>
<keyword evidence="4 12" id="KW-0479">Metal-binding</keyword>
<comment type="pathway">
    <text evidence="1">Secondary metabolite metabolism; methylglyoxal degradation; (R)-lactate from methylglyoxal: step 1/2.</text>
</comment>
<dbReference type="InterPro" id="IPR018146">
    <property type="entry name" value="Glyoxalase_1_CS"/>
</dbReference>
<dbReference type="PANTHER" id="PTHR10374:SF30">
    <property type="entry name" value="LACTOYLGLUTATHIONE LYASE"/>
    <property type="match status" value="1"/>
</dbReference>
<feature type="binding site" evidence="12">
    <location>
        <position position="151"/>
    </location>
    <ligand>
        <name>Zn(2+)</name>
        <dbReference type="ChEBI" id="CHEBI:29105"/>
        <note>ligand shared between dimeric partners</note>
    </ligand>
</feature>
<evidence type="ECO:0000256" key="2">
    <source>
        <dbReference type="ARBA" id="ARBA00010363"/>
    </source>
</evidence>
<feature type="binding site" evidence="12">
    <location>
        <position position="81"/>
    </location>
    <ligand>
        <name>Zn(2+)</name>
        <dbReference type="ChEBI" id="CHEBI:29105"/>
        <note>ligand shared between dimeric partners</note>
    </ligand>
</feature>
<protein>
    <recommendedName>
        <fullName evidence="3">lactoylglutathione lyase</fullName>
        <ecNumber evidence="3">4.4.1.5</ecNumber>
    </recommendedName>
    <alternativeName>
        <fullName evidence="8">Aldoketomutase</fullName>
    </alternativeName>
    <alternativeName>
        <fullName evidence="7">Ketone-aldehyde mutase</fullName>
    </alternativeName>
    <alternativeName>
        <fullName evidence="9">Methylglyoxalase</fullName>
    </alternativeName>
    <alternativeName>
        <fullName evidence="10">S-D-lactoylglutathione methylglyoxal lyase</fullName>
    </alternativeName>
</protein>
<evidence type="ECO:0000256" key="9">
    <source>
        <dbReference type="ARBA" id="ARBA00032460"/>
    </source>
</evidence>
<proteinExistence type="inferred from homology"/>
<feature type="binding site" evidence="12">
    <location>
        <position position="234"/>
    </location>
    <ligand>
        <name>Zn(2+)</name>
        <dbReference type="ChEBI" id="CHEBI:29105"/>
        <note>ligand shared between dimeric partners</note>
    </ligand>
</feature>
<evidence type="ECO:0000256" key="5">
    <source>
        <dbReference type="ARBA" id="ARBA00022833"/>
    </source>
</evidence>
<evidence type="ECO:0000256" key="11">
    <source>
        <dbReference type="PIRSR" id="PIRSR604361-1"/>
    </source>
</evidence>
<dbReference type="SUPFAM" id="SSF54593">
    <property type="entry name" value="Glyoxalase/Bleomycin resistance protein/Dihydroxybiphenyl dioxygenase"/>
    <property type="match status" value="1"/>
</dbReference>
<dbReference type="NCBIfam" id="TIGR00068">
    <property type="entry name" value="glyox_I"/>
    <property type="match status" value="1"/>
</dbReference>
<dbReference type="InterPro" id="IPR037523">
    <property type="entry name" value="VOC_core"/>
</dbReference>
<name>A0A7S0TA43_9STRA</name>
<dbReference type="GO" id="GO:0046872">
    <property type="term" value="F:metal ion binding"/>
    <property type="evidence" value="ECO:0007669"/>
    <property type="project" value="UniProtKB-KW"/>
</dbReference>
<evidence type="ECO:0000256" key="6">
    <source>
        <dbReference type="ARBA" id="ARBA00023239"/>
    </source>
</evidence>
<evidence type="ECO:0000256" key="1">
    <source>
        <dbReference type="ARBA" id="ARBA00005008"/>
    </source>
</evidence>
<evidence type="ECO:0000256" key="4">
    <source>
        <dbReference type="ARBA" id="ARBA00022723"/>
    </source>
</evidence>
<feature type="binding site" evidence="12">
    <location>
        <position position="188"/>
    </location>
    <ligand>
        <name>Zn(2+)</name>
        <dbReference type="ChEBI" id="CHEBI:29105"/>
        <note>ligand shared between dimeric partners</note>
    </ligand>
</feature>
<comment type="similarity">
    <text evidence="2">Belongs to the glyoxalase I family.</text>
</comment>
<evidence type="ECO:0000256" key="3">
    <source>
        <dbReference type="ARBA" id="ARBA00012081"/>
    </source>
</evidence>
<dbReference type="EC" id="4.4.1.5" evidence="3"/>
<dbReference type="PROSITE" id="PS00934">
    <property type="entry name" value="GLYOXALASE_I_1"/>
    <property type="match status" value="1"/>
</dbReference>
<keyword evidence="5 12" id="KW-0862">Zinc</keyword>
<dbReference type="PANTHER" id="PTHR10374">
    <property type="entry name" value="LACTOYLGLUTATHIONE LYASE GLYOXALASE I"/>
    <property type="match status" value="1"/>
</dbReference>
<reference evidence="14" key="1">
    <citation type="submission" date="2021-01" db="EMBL/GenBank/DDBJ databases">
        <authorList>
            <person name="Corre E."/>
            <person name="Pelletier E."/>
            <person name="Niang G."/>
            <person name="Scheremetjew M."/>
            <person name="Finn R."/>
            <person name="Kale V."/>
            <person name="Holt S."/>
            <person name="Cochrane G."/>
            <person name="Meng A."/>
            <person name="Brown T."/>
            <person name="Cohen L."/>
        </authorList>
    </citation>
    <scope>NUCLEOTIDE SEQUENCE</scope>
    <source>
        <strain evidence="14">B596</strain>
    </source>
</reference>
<evidence type="ECO:0000256" key="8">
    <source>
        <dbReference type="ARBA" id="ARBA00030892"/>
    </source>
</evidence>
<dbReference type="GO" id="GO:0004462">
    <property type="term" value="F:lactoylglutathione lyase activity"/>
    <property type="evidence" value="ECO:0007669"/>
    <property type="project" value="UniProtKB-EC"/>
</dbReference>
<dbReference type="AlphaFoldDB" id="A0A7S0TA43"/>
<evidence type="ECO:0000256" key="12">
    <source>
        <dbReference type="PIRSR" id="PIRSR604361-3"/>
    </source>
</evidence>
<evidence type="ECO:0000256" key="7">
    <source>
        <dbReference type="ARBA" id="ARBA00030291"/>
    </source>
</evidence>